<comment type="caution">
    <text evidence="2">The sequence shown here is derived from an EMBL/GenBank/DDBJ whole genome shotgun (WGS) entry which is preliminary data.</text>
</comment>
<organism evidence="2 3">
    <name type="scientific">Ceratodon purpureus</name>
    <name type="common">Fire moss</name>
    <name type="synonym">Dicranum purpureum</name>
    <dbReference type="NCBI Taxonomy" id="3225"/>
    <lineage>
        <taxon>Eukaryota</taxon>
        <taxon>Viridiplantae</taxon>
        <taxon>Streptophyta</taxon>
        <taxon>Embryophyta</taxon>
        <taxon>Bryophyta</taxon>
        <taxon>Bryophytina</taxon>
        <taxon>Bryopsida</taxon>
        <taxon>Dicranidae</taxon>
        <taxon>Pseudoditrichales</taxon>
        <taxon>Ditrichaceae</taxon>
        <taxon>Ceratodon</taxon>
    </lineage>
</organism>
<keyword evidence="3" id="KW-1185">Reference proteome</keyword>
<protein>
    <submittedName>
        <fullName evidence="2">Uncharacterized protein</fullName>
    </submittedName>
</protein>
<evidence type="ECO:0000313" key="2">
    <source>
        <dbReference type="EMBL" id="KAG0580344.1"/>
    </source>
</evidence>
<dbReference type="AlphaFoldDB" id="A0A8T0I9I6"/>
<dbReference type="Proteomes" id="UP000822688">
    <property type="component" value="Chromosome 4"/>
</dbReference>
<feature type="signal peptide" evidence="1">
    <location>
        <begin position="1"/>
        <end position="23"/>
    </location>
</feature>
<sequence length="50" mass="5708">MRGFSDICLMVLKCFLIWKCCSAVAFREVLGRQDVLSKLCGFTITRIGMF</sequence>
<dbReference type="EMBL" id="CM026424">
    <property type="protein sequence ID" value="KAG0580344.1"/>
    <property type="molecule type" value="Genomic_DNA"/>
</dbReference>
<accession>A0A8T0I9I6</accession>
<reference evidence="2" key="1">
    <citation type="submission" date="2020-06" db="EMBL/GenBank/DDBJ databases">
        <title>WGS assembly of Ceratodon purpureus strain R40.</title>
        <authorList>
            <person name="Carey S.B."/>
            <person name="Jenkins J."/>
            <person name="Shu S."/>
            <person name="Lovell J.T."/>
            <person name="Sreedasyam A."/>
            <person name="Maumus F."/>
            <person name="Tiley G.P."/>
            <person name="Fernandez-Pozo N."/>
            <person name="Barry K."/>
            <person name="Chen C."/>
            <person name="Wang M."/>
            <person name="Lipzen A."/>
            <person name="Daum C."/>
            <person name="Saski C.A."/>
            <person name="Payton A.C."/>
            <person name="Mcbreen J.C."/>
            <person name="Conrad R.E."/>
            <person name="Kollar L.M."/>
            <person name="Olsson S."/>
            <person name="Huttunen S."/>
            <person name="Landis J.B."/>
            <person name="Wickett N.J."/>
            <person name="Johnson M.G."/>
            <person name="Rensing S.A."/>
            <person name="Grimwood J."/>
            <person name="Schmutz J."/>
            <person name="Mcdaniel S.F."/>
        </authorList>
    </citation>
    <scope>NUCLEOTIDE SEQUENCE</scope>
    <source>
        <strain evidence="2">R40</strain>
    </source>
</reference>
<gene>
    <name evidence="2" type="ORF">KC19_4G166500</name>
</gene>
<feature type="chain" id="PRO_5035888942" evidence="1">
    <location>
        <begin position="24"/>
        <end position="50"/>
    </location>
</feature>
<keyword evidence="1" id="KW-0732">Signal</keyword>
<evidence type="ECO:0000256" key="1">
    <source>
        <dbReference type="SAM" id="SignalP"/>
    </source>
</evidence>
<evidence type="ECO:0000313" key="3">
    <source>
        <dbReference type="Proteomes" id="UP000822688"/>
    </source>
</evidence>
<name>A0A8T0I9I6_CERPU</name>
<proteinExistence type="predicted"/>